<evidence type="ECO:0000313" key="1">
    <source>
        <dbReference type="EMBL" id="KAG5291383.1"/>
    </source>
</evidence>
<reference evidence="1 2" key="1">
    <citation type="submission" date="2021-01" db="EMBL/GenBank/DDBJ databases">
        <title>Chromosome-level genome assembly of a human fungal pathogen reveals clustering of transcriptionally co-regulated genes.</title>
        <authorList>
            <person name="Voorhies M."/>
            <person name="Cohen S."/>
            <person name="Shea T.P."/>
            <person name="Petrus S."/>
            <person name="Munoz J.F."/>
            <person name="Poplawski S."/>
            <person name="Goldman W.E."/>
            <person name="Michael T."/>
            <person name="Cuomo C.A."/>
            <person name="Sil A."/>
            <person name="Beyhan S."/>
        </authorList>
    </citation>
    <scope>NUCLEOTIDE SEQUENCE [LARGE SCALE GENOMIC DNA]</scope>
    <source>
        <strain evidence="1 2">G184AR</strain>
    </source>
</reference>
<dbReference type="VEuPathDB" id="FungiDB:I7I52_08696"/>
<accession>A0A8H7YK11</accession>
<dbReference type="AlphaFoldDB" id="A0A8H7YK11"/>
<proteinExistence type="predicted"/>
<protein>
    <submittedName>
        <fullName evidence="1">Uncharacterized protein</fullName>
    </submittedName>
</protein>
<sequence>MEGLFERYSKDLRDLNWWGVHSSIVPRYLFVAWQAHVAGRYSEETWCKYMRTPKSIRVFSRIKSRTTQ</sequence>
<gene>
    <name evidence="1" type="ORF">I7I52_08696</name>
</gene>
<organism evidence="1 2">
    <name type="scientific">Ajellomyces capsulatus</name>
    <name type="common">Darling's disease fungus</name>
    <name type="synonym">Histoplasma capsulatum</name>
    <dbReference type="NCBI Taxonomy" id="5037"/>
    <lineage>
        <taxon>Eukaryota</taxon>
        <taxon>Fungi</taxon>
        <taxon>Dikarya</taxon>
        <taxon>Ascomycota</taxon>
        <taxon>Pezizomycotina</taxon>
        <taxon>Eurotiomycetes</taxon>
        <taxon>Eurotiomycetidae</taxon>
        <taxon>Onygenales</taxon>
        <taxon>Ajellomycetaceae</taxon>
        <taxon>Histoplasma</taxon>
    </lineage>
</organism>
<dbReference type="EMBL" id="JAEVHI010000005">
    <property type="protein sequence ID" value="KAG5291383.1"/>
    <property type="molecule type" value="Genomic_DNA"/>
</dbReference>
<dbReference type="Proteomes" id="UP000670092">
    <property type="component" value="Unassembled WGS sequence"/>
</dbReference>
<comment type="caution">
    <text evidence="1">The sequence shown here is derived from an EMBL/GenBank/DDBJ whole genome shotgun (WGS) entry which is preliminary data.</text>
</comment>
<name>A0A8H7YK11_AJECA</name>
<evidence type="ECO:0000313" key="2">
    <source>
        <dbReference type="Proteomes" id="UP000670092"/>
    </source>
</evidence>